<evidence type="ECO:0000256" key="1">
    <source>
        <dbReference type="SAM" id="Phobius"/>
    </source>
</evidence>
<reference evidence="2 3" key="1">
    <citation type="submission" date="2019-02" db="EMBL/GenBank/DDBJ databases">
        <title>Deep-cultivation of Planctomycetes and their phenomic and genomic characterization uncovers novel biology.</title>
        <authorList>
            <person name="Wiegand S."/>
            <person name="Jogler M."/>
            <person name="Boedeker C."/>
            <person name="Pinto D."/>
            <person name="Vollmers J."/>
            <person name="Rivas-Marin E."/>
            <person name="Kohn T."/>
            <person name="Peeters S.H."/>
            <person name="Heuer A."/>
            <person name="Rast P."/>
            <person name="Oberbeckmann S."/>
            <person name="Bunk B."/>
            <person name="Jeske O."/>
            <person name="Meyerdierks A."/>
            <person name="Storesund J.E."/>
            <person name="Kallscheuer N."/>
            <person name="Luecker S."/>
            <person name="Lage O.M."/>
            <person name="Pohl T."/>
            <person name="Merkel B.J."/>
            <person name="Hornburger P."/>
            <person name="Mueller R.-W."/>
            <person name="Bruemmer F."/>
            <person name="Labrenz M."/>
            <person name="Spormann A.M."/>
            <person name="Op Den Camp H."/>
            <person name="Overmann J."/>
            <person name="Amann R."/>
            <person name="Jetten M.S.M."/>
            <person name="Mascher T."/>
            <person name="Medema M.H."/>
            <person name="Devos D.P."/>
            <person name="Kaster A.-K."/>
            <person name="Ovreas L."/>
            <person name="Rohde M."/>
            <person name="Galperin M.Y."/>
            <person name="Jogler C."/>
        </authorList>
    </citation>
    <scope>NUCLEOTIDE SEQUENCE [LARGE SCALE GENOMIC DNA]</scope>
    <source>
        <strain evidence="2 3">KOR34</strain>
    </source>
</reference>
<keyword evidence="3" id="KW-1185">Reference proteome</keyword>
<feature type="transmembrane region" description="Helical" evidence="1">
    <location>
        <begin position="41"/>
        <end position="67"/>
    </location>
</feature>
<feature type="transmembrane region" description="Helical" evidence="1">
    <location>
        <begin position="197"/>
        <end position="218"/>
    </location>
</feature>
<evidence type="ECO:0000313" key="2">
    <source>
        <dbReference type="EMBL" id="TWT32288.1"/>
    </source>
</evidence>
<name>A0A5C5V1E3_9BACT</name>
<protein>
    <submittedName>
        <fullName evidence="2">Fluoroquinolones export permease protein/MT2760</fullName>
    </submittedName>
</protein>
<gene>
    <name evidence="2" type="ORF">KOR34_40500</name>
</gene>
<accession>A0A5C5V1E3</accession>
<dbReference type="EMBL" id="SIHJ01000003">
    <property type="protein sequence ID" value="TWT32288.1"/>
    <property type="molecule type" value="Genomic_DNA"/>
</dbReference>
<dbReference type="AlphaFoldDB" id="A0A5C5V1E3"/>
<keyword evidence="1" id="KW-0472">Membrane</keyword>
<proteinExistence type="predicted"/>
<comment type="caution">
    <text evidence="2">The sequence shown here is derived from an EMBL/GenBank/DDBJ whole genome shotgun (WGS) entry which is preliminary data.</text>
</comment>
<feature type="transmembrane region" description="Helical" evidence="1">
    <location>
        <begin position="155"/>
        <end position="177"/>
    </location>
</feature>
<feature type="transmembrane region" description="Helical" evidence="1">
    <location>
        <begin position="93"/>
        <end position="115"/>
    </location>
</feature>
<evidence type="ECO:0000313" key="3">
    <source>
        <dbReference type="Proteomes" id="UP000316714"/>
    </source>
</evidence>
<sequence length="224" mass="24428">MMALGVVIAVVSRHLLPMIDQQLALRGVLPNLSLDTRLSDIFPMLVTYFGFFNGAQLVGVIFGFLLVEEKDQRTLIAIEVTPTSMKRYALCRLLLPTALGFVTCTMMVLIINQAVLPLGKLVLLALCASPTSPIIALFLATYSDNKIEAFAVAKFAGIGGLTILFGWFVPGPAQWLFGLFPPFLASKAYWMALEGEPLWWLAGLAGFALQIGLVVLLAHQFQRG</sequence>
<feature type="transmembrane region" description="Helical" evidence="1">
    <location>
        <begin position="121"/>
        <end position="143"/>
    </location>
</feature>
<keyword evidence="1" id="KW-0812">Transmembrane</keyword>
<keyword evidence="1" id="KW-1133">Transmembrane helix</keyword>
<dbReference type="Proteomes" id="UP000316714">
    <property type="component" value="Unassembled WGS sequence"/>
</dbReference>
<organism evidence="2 3">
    <name type="scientific">Posidoniimonas corsicana</name>
    <dbReference type="NCBI Taxonomy" id="1938618"/>
    <lineage>
        <taxon>Bacteria</taxon>
        <taxon>Pseudomonadati</taxon>
        <taxon>Planctomycetota</taxon>
        <taxon>Planctomycetia</taxon>
        <taxon>Pirellulales</taxon>
        <taxon>Lacipirellulaceae</taxon>
        <taxon>Posidoniimonas</taxon>
    </lineage>
</organism>